<feature type="non-terminal residue" evidence="2">
    <location>
        <position position="179"/>
    </location>
</feature>
<accession>A0A232EF71</accession>
<dbReference type="EMBL" id="NNAY01005136">
    <property type="protein sequence ID" value="OXU16962.1"/>
    <property type="molecule type" value="Genomic_DNA"/>
</dbReference>
<evidence type="ECO:0000313" key="2">
    <source>
        <dbReference type="EMBL" id="OXU16962.1"/>
    </source>
</evidence>
<organism evidence="2 3">
    <name type="scientific">Trichomalopsis sarcophagae</name>
    <dbReference type="NCBI Taxonomy" id="543379"/>
    <lineage>
        <taxon>Eukaryota</taxon>
        <taxon>Metazoa</taxon>
        <taxon>Ecdysozoa</taxon>
        <taxon>Arthropoda</taxon>
        <taxon>Hexapoda</taxon>
        <taxon>Insecta</taxon>
        <taxon>Pterygota</taxon>
        <taxon>Neoptera</taxon>
        <taxon>Endopterygota</taxon>
        <taxon>Hymenoptera</taxon>
        <taxon>Apocrita</taxon>
        <taxon>Proctotrupomorpha</taxon>
        <taxon>Chalcidoidea</taxon>
        <taxon>Pteromalidae</taxon>
        <taxon>Pteromalinae</taxon>
        <taxon>Trichomalopsis</taxon>
    </lineage>
</organism>
<sequence length="179" mass="20020">MEARLVKESDANREKTCPSFIHCMINENFHVVFCIKANVNHTICSVHLDSKVRCINARAVEPPRATARQIYPSKQQKSFDISRHSIKTLVSHSGKSSKEPGHAGRSRSSSQSHRRRAEPVSSVCMRTKRRKLKELRQGRKSSGCFEAEGLSFAGQKQLADLPRLDACYELIKMIAGAGV</sequence>
<evidence type="ECO:0000256" key="1">
    <source>
        <dbReference type="SAM" id="MobiDB-lite"/>
    </source>
</evidence>
<comment type="caution">
    <text evidence="2">The sequence shown here is derived from an EMBL/GenBank/DDBJ whole genome shotgun (WGS) entry which is preliminary data.</text>
</comment>
<dbReference type="Proteomes" id="UP000215335">
    <property type="component" value="Unassembled WGS sequence"/>
</dbReference>
<proteinExistence type="predicted"/>
<protein>
    <submittedName>
        <fullName evidence="2">Uncharacterized protein</fullName>
    </submittedName>
</protein>
<reference evidence="2 3" key="1">
    <citation type="journal article" date="2017" name="Curr. Biol.">
        <title>The Evolution of Venom by Co-option of Single-Copy Genes.</title>
        <authorList>
            <person name="Martinson E.O."/>
            <person name="Mrinalini"/>
            <person name="Kelkar Y.D."/>
            <person name="Chang C.H."/>
            <person name="Werren J.H."/>
        </authorList>
    </citation>
    <scope>NUCLEOTIDE SEQUENCE [LARGE SCALE GENOMIC DNA]</scope>
    <source>
        <strain evidence="2 3">Alberta</strain>
        <tissue evidence="2">Whole body</tissue>
    </source>
</reference>
<evidence type="ECO:0000313" key="3">
    <source>
        <dbReference type="Proteomes" id="UP000215335"/>
    </source>
</evidence>
<gene>
    <name evidence="2" type="ORF">TSAR_015869</name>
</gene>
<dbReference type="AlphaFoldDB" id="A0A232EF71"/>
<keyword evidence="3" id="KW-1185">Reference proteome</keyword>
<feature type="region of interest" description="Disordered" evidence="1">
    <location>
        <begin position="90"/>
        <end position="123"/>
    </location>
</feature>
<name>A0A232EF71_9HYME</name>